<proteinExistence type="predicted"/>
<reference evidence="3" key="1">
    <citation type="submission" date="2025-08" db="UniProtKB">
        <authorList>
            <consortium name="Ensembl"/>
        </authorList>
    </citation>
    <scope>IDENTIFICATION</scope>
</reference>
<dbReference type="Gene3D" id="1.10.150.20">
    <property type="entry name" value="5' to 3' exonuclease, C-terminal subdomain"/>
    <property type="match status" value="1"/>
</dbReference>
<keyword evidence="2" id="KW-0472">Membrane</keyword>
<evidence type="ECO:0000313" key="4">
    <source>
        <dbReference type="Proteomes" id="UP000694722"/>
    </source>
</evidence>
<evidence type="ECO:0000256" key="2">
    <source>
        <dbReference type="SAM" id="Phobius"/>
    </source>
</evidence>
<dbReference type="AlphaFoldDB" id="A0A8D1DYW4"/>
<sequence>MKEDQVVLEEPGFQDEEESLFQDIDLLQKHGINVADIKKLKSVGICTIKGIQMTTRRALCNVKGLSEAKVDKIKEAANKLIEPGFLTAFEYSEKRKMVFHITTGSQEFECVSRIFLYPLSTIFGILYFFSFIQVVILTVSSRNSFFFCSSFYFFPQKATEANKFQTACKNRIKFPIGNSDPKYKKFLNQPILIYKPLKNQFNFSFPFSSPLMKEIPSYFWFYLKISCC</sequence>
<evidence type="ECO:0008006" key="5">
    <source>
        <dbReference type="Google" id="ProtNLM"/>
    </source>
</evidence>
<keyword evidence="2" id="KW-0812">Transmembrane</keyword>
<dbReference type="GO" id="GO:0003677">
    <property type="term" value="F:DNA binding"/>
    <property type="evidence" value="ECO:0007669"/>
    <property type="project" value="UniProtKB-KW"/>
</dbReference>
<dbReference type="SUPFAM" id="SSF47794">
    <property type="entry name" value="Rad51 N-terminal domain-like"/>
    <property type="match status" value="1"/>
</dbReference>
<dbReference type="GO" id="GO:0000166">
    <property type="term" value="F:nucleotide binding"/>
    <property type="evidence" value="ECO:0007669"/>
    <property type="project" value="InterPro"/>
</dbReference>
<protein>
    <recommendedName>
        <fullName evidence="5">DNA meiotic recombinase 1</fullName>
    </recommendedName>
</protein>
<name>A0A8D1DYW4_PIG</name>
<organism evidence="3 4">
    <name type="scientific">Sus scrofa</name>
    <name type="common">Pig</name>
    <dbReference type="NCBI Taxonomy" id="9823"/>
    <lineage>
        <taxon>Eukaryota</taxon>
        <taxon>Metazoa</taxon>
        <taxon>Chordata</taxon>
        <taxon>Craniata</taxon>
        <taxon>Vertebrata</taxon>
        <taxon>Euteleostomi</taxon>
        <taxon>Mammalia</taxon>
        <taxon>Eutheria</taxon>
        <taxon>Laurasiatheria</taxon>
        <taxon>Artiodactyla</taxon>
        <taxon>Suina</taxon>
        <taxon>Suidae</taxon>
        <taxon>Sus</taxon>
    </lineage>
</organism>
<evidence type="ECO:0000313" key="3">
    <source>
        <dbReference type="Ensembl" id="ENSSSCP00040013777.1"/>
    </source>
</evidence>
<feature type="transmembrane region" description="Helical" evidence="2">
    <location>
        <begin position="115"/>
        <end position="139"/>
    </location>
</feature>
<dbReference type="FunFam" id="1.10.150.20:FF:000032">
    <property type="entry name" value="meiotic recombination protein DMC1/LIM15 homolog"/>
    <property type="match status" value="1"/>
</dbReference>
<accession>A0A8D1DYW4</accession>
<keyword evidence="2" id="KW-1133">Transmembrane helix</keyword>
<dbReference type="InterPro" id="IPR010995">
    <property type="entry name" value="DNA_repair_Rad51/TF_NusA_a-hlx"/>
</dbReference>
<dbReference type="Proteomes" id="UP000694722">
    <property type="component" value="Unplaced"/>
</dbReference>
<keyword evidence="1" id="KW-0238">DNA-binding</keyword>
<dbReference type="Ensembl" id="ENSSSCT00040033411.1">
    <property type="protein sequence ID" value="ENSSSCP00040013777.1"/>
    <property type="gene ID" value="ENSSSCG00040025051.1"/>
</dbReference>
<dbReference type="PANTHER" id="PTHR22942:SF30">
    <property type="entry name" value="MEIOTIC RECOMBINATION PROTEIN DMC1_LIM15 HOMOLOG"/>
    <property type="match status" value="1"/>
</dbReference>
<dbReference type="Pfam" id="PF14520">
    <property type="entry name" value="HHH_5"/>
    <property type="match status" value="1"/>
</dbReference>
<evidence type="ECO:0000256" key="1">
    <source>
        <dbReference type="ARBA" id="ARBA00023125"/>
    </source>
</evidence>
<dbReference type="PANTHER" id="PTHR22942">
    <property type="entry name" value="RECA/RAD51/RADA DNA STRAND-PAIRING FAMILY MEMBER"/>
    <property type="match status" value="1"/>
</dbReference>